<dbReference type="Proteomes" id="UP000663842">
    <property type="component" value="Unassembled WGS sequence"/>
</dbReference>
<name>A0A816Y734_9BILA</name>
<dbReference type="EMBL" id="CAJNRG010014300">
    <property type="protein sequence ID" value="CAF2155118.1"/>
    <property type="molecule type" value="Genomic_DNA"/>
</dbReference>
<comment type="caution">
    <text evidence="1">The sequence shown here is derived from an EMBL/GenBank/DDBJ whole genome shotgun (WGS) entry which is preliminary data.</text>
</comment>
<evidence type="ECO:0000313" key="1">
    <source>
        <dbReference type="EMBL" id="CAF2155118.1"/>
    </source>
</evidence>
<evidence type="ECO:0000313" key="3">
    <source>
        <dbReference type="Proteomes" id="UP000663887"/>
    </source>
</evidence>
<gene>
    <name evidence="2" type="ORF">UXM345_LOCUS29664</name>
    <name evidence="1" type="ORF">XDN619_LOCUS29369</name>
</gene>
<protein>
    <recommendedName>
        <fullName evidence="4">RiboL-PSP-HEPN domain-containing protein</fullName>
    </recommendedName>
</protein>
<sequence length="232" mass="27172">MANHQQPNNITLRRCVCIETMTVRKDQIEGMYEMYRRVQAVNKLRHNDLLIRLQNTQDDPCMATRQLSEIILLKDEEIDEMREDCVLPLVTKCVEFYGTNIIVPRLKEMYPQNNIIKNFRGWAHCCAYAYGNNDGQWLQDDINQIINQNPHISGVWDTLIYIRRRRSDAVHGPITKDDIESLNDSVQYFQRHQTAYTTNYIQAVQVLADVLQTMPPRLFAVPGQYDLANLLR</sequence>
<dbReference type="AlphaFoldDB" id="A0A816Y734"/>
<evidence type="ECO:0008006" key="4">
    <source>
        <dbReference type="Google" id="ProtNLM"/>
    </source>
</evidence>
<proteinExistence type="predicted"/>
<accession>A0A816Y734</accession>
<reference evidence="1" key="1">
    <citation type="submission" date="2021-02" db="EMBL/GenBank/DDBJ databases">
        <authorList>
            <person name="Nowell W R."/>
        </authorList>
    </citation>
    <scope>NUCLEOTIDE SEQUENCE</scope>
</reference>
<evidence type="ECO:0000313" key="2">
    <source>
        <dbReference type="EMBL" id="CAF4231415.1"/>
    </source>
</evidence>
<organism evidence="1 3">
    <name type="scientific">Rotaria magnacalcarata</name>
    <dbReference type="NCBI Taxonomy" id="392030"/>
    <lineage>
        <taxon>Eukaryota</taxon>
        <taxon>Metazoa</taxon>
        <taxon>Spiralia</taxon>
        <taxon>Gnathifera</taxon>
        <taxon>Rotifera</taxon>
        <taxon>Eurotatoria</taxon>
        <taxon>Bdelloidea</taxon>
        <taxon>Philodinida</taxon>
        <taxon>Philodinidae</taxon>
        <taxon>Rotaria</taxon>
    </lineage>
</organism>
<dbReference type="Proteomes" id="UP000663887">
    <property type="component" value="Unassembled WGS sequence"/>
</dbReference>
<dbReference type="EMBL" id="CAJOBF010007394">
    <property type="protein sequence ID" value="CAF4231415.1"/>
    <property type="molecule type" value="Genomic_DNA"/>
</dbReference>